<dbReference type="Pfam" id="PF07980">
    <property type="entry name" value="SusD_RagB"/>
    <property type="match status" value="1"/>
</dbReference>
<evidence type="ECO:0000256" key="3">
    <source>
        <dbReference type="ARBA" id="ARBA00022729"/>
    </source>
</evidence>
<dbReference type="SUPFAM" id="SSF48452">
    <property type="entry name" value="TPR-like"/>
    <property type="match status" value="1"/>
</dbReference>
<keyword evidence="3" id="KW-0732">Signal</keyword>
<dbReference type="RefSeq" id="WP_192010345.1">
    <property type="nucleotide sequence ID" value="NZ_JACYTQ010000003.1"/>
</dbReference>
<comment type="caution">
    <text evidence="8">The sequence shown here is derived from an EMBL/GenBank/DDBJ whole genome shotgun (WGS) entry which is preliminary data.</text>
</comment>
<gene>
    <name evidence="8" type="ORF">IFO69_12035</name>
</gene>
<comment type="similarity">
    <text evidence="2">Belongs to the SusD family.</text>
</comment>
<dbReference type="Pfam" id="PF14322">
    <property type="entry name" value="SusD-like_3"/>
    <property type="match status" value="1"/>
</dbReference>
<comment type="subcellular location">
    <subcellularLocation>
        <location evidence="1">Cell outer membrane</location>
    </subcellularLocation>
</comment>
<feature type="domain" description="SusD-like N-terminal" evidence="7">
    <location>
        <begin position="22"/>
        <end position="217"/>
    </location>
</feature>
<dbReference type="EMBL" id="JACYTQ010000003">
    <property type="protein sequence ID" value="MBD8489475.1"/>
    <property type="molecule type" value="Genomic_DNA"/>
</dbReference>
<dbReference type="InterPro" id="IPR012944">
    <property type="entry name" value="SusD_RagB_dom"/>
</dbReference>
<dbReference type="InterPro" id="IPR011990">
    <property type="entry name" value="TPR-like_helical_dom_sf"/>
</dbReference>
<evidence type="ECO:0000256" key="1">
    <source>
        <dbReference type="ARBA" id="ARBA00004442"/>
    </source>
</evidence>
<dbReference type="InterPro" id="IPR033985">
    <property type="entry name" value="SusD-like_N"/>
</dbReference>
<evidence type="ECO:0000259" key="7">
    <source>
        <dbReference type="Pfam" id="PF14322"/>
    </source>
</evidence>
<keyword evidence="4" id="KW-0472">Membrane</keyword>
<evidence type="ECO:0000313" key="8">
    <source>
        <dbReference type="EMBL" id="MBD8489475.1"/>
    </source>
</evidence>
<evidence type="ECO:0000313" key="9">
    <source>
        <dbReference type="Proteomes" id="UP000647133"/>
    </source>
</evidence>
<accession>A0ABR9AL90</accession>
<evidence type="ECO:0000259" key="6">
    <source>
        <dbReference type="Pfam" id="PF07980"/>
    </source>
</evidence>
<evidence type="ECO:0000256" key="5">
    <source>
        <dbReference type="ARBA" id="ARBA00023237"/>
    </source>
</evidence>
<dbReference type="CDD" id="cd08977">
    <property type="entry name" value="SusD"/>
    <property type="match status" value="1"/>
</dbReference>
<evidence type="ECO:0000256" key="2">
    <source>
        <dbReference type="ARBA" id="ARBA00006275"/>
    </source>
</evidence>
<keyword evidence="9" id="KW-1185">Reference proteome</keyword>
<dbReference type="Gene3D" id="1.25.40.390">
    <property type="match status" value="1"/>
</dbReference>
<proteinExistence type="inferred from homology"/>
<name>A0ABR9AL90_9BACT</name>
<evidence type="ECO:0000256" key="4">
    <source>
        <dbReference type="ARBA" id="ARBA00023136"/>
    </source>
</evidence>
<protein>
    <submittedName>
        <fullName evidence="8">RagB/SusD family nutrient uptake outer membrane protein</fullName>
    </submittedName>
</protein>
<feature type="domain" description="RagB/SusD" evidence="6">
    <location>
        <begin position="281"/>
        <end position="505"/>
    </location>
</feature>
<sequence length="505" mass="57303">MKKLPIYLALVGALSLNGCDGYLDRNPTDQLSADVFWQTKSDFDNALTAAYGSLQGDLYTFGAPNWDALTDNGYGQHNYWGSNGIVQGNIFPSSGGYISSIYSTAYQGIARVNIFLDKLETYEGTDIDATTKSQYEGEAKFIRGFFYFQLYMTYGSVPVVTQPLNLEDQFQAKNTSEEVFEQMKSDLTEAISQLQGEPYYNAGGHSVKSSAQALLLRALMYNAYDNSGEAVTSVLEEAKLLAADLMDGQYRLVDDVESVFRTGSQEGNEEIIFSVKFLAPDNATAMDQWFGDWLVVSPLQNLVDDFEYEDGMAFGESPMTDLDNPYENRDPRLLQTIFVDYVDWGGGNEHRPSNNRPTGFGVKKFLTPELIPYGYSTRSEQDWVMLRYADVLLMYAELENELSGPTINVYNAINEVRERSDMPNIPAGISQEEMRESIRHERRIELAFEGLRYYDLKRWKIAEEVLNNVDDGIIPYHFEERFYQWPLPQSEIDKSNGVLEQNPDY</sequence>
<organism evidence="8 9">
    <name type="scientific">Echinicola arenosa</name>
    <dbReference type="NCBI Taxonomy" id="2774144"/>
    <lineage>
        <taxon>Bacteria</taxon>
        <taxon>Pseudomonadati</taxon>
        <taxon>Bacteroidota</taxon>
        <taxon>Cytophagia</taxon>
        <taxon>Cytophagales</taxon>
        <taxon>Cyclobacteriaceae</taxon>
        <taxon>Echinicola</taxon>
    </lineage>
</organism>
<keyword evidence="5" id="KW-0998">Cell outer membrane</keyword>
<dbReference type="Proteomes" id="UP000647133">
    <property type="component" value="Unassembled WGS sequence"/>
</dbReference>
<reference evidence="8 9" key="1">
    <citation type="submission" date="2020-09" db="EMBL/GenBank/DDBJ databases">
        <title>Echinicola sp. CAU 1574 isolated from sand of Sido Beach.</title>
        <authorList>
            <person name="Kim W."/>
        </authorList>
    </citation>
    <scope>NUCLEOTIDE SEQUENCE [LARGE SCALE GENOMIC DNA]</scope>
    <source>
        <strain evidence="8 9">CAU 1574</strain>
    </source>
</reference>